<dbReference type="SUPFAM" id="SSF56801">
    <property type="entry name" value="Acetyl-CoA synthetase-like"/>
    <property type="match status" value="1"/>
</dbReference>
<gene>
    <name evidence="4" type="ORF">FB384_000662</name>
</gene>
<feature type="domain" description="AMP-binding enzyme C-terminal" evidence="3">
    <location>
        <begin position="501"/>
        <end position="575"/>
    </location>
</feature>
<dbReference type="InterPro" id="IPR045851">
    <property type="entry name" value="AMP-bd_C_sf"/>
</dbReference>
<dbReference type="Gene3D" id="3.30.300.30">
    <property type="match status" value="1"/>
</dbReference>
<protein>
    <submittedName>
        <fullName evidence="4">Fatty-acyl-CoA synthase/long-chain acyl-CoA synthetase</fullName>
        <ecNumber evidence="4">6.2.1.-</ecNumber>
        <ecNumber evidence="4">6.2.1.3</ecNumber>
    </submittedName>
</protein>
<sequence>MTADTPATGTSATGTATPAEANPGTETGRALEAYLAGLRPLQERLRPAGTPHRVHYPLGELTLPEYVDEWARRRPETTAIAFEGTRISYADLAERVARIAGWMESVGVTAGDRVAVFMPNAPQFVITMLAALRLGAVHVPVNPMFQATELSYELADSGATVVVTFDELYPRLATALETDGVNVARVLVTGPRELASEASPPTAVEGEVTRWAEAVAAEPVPVRSHDIDALAALNYTGGTTGLPKGCQHTQRHMIYTAASSAGATRESSETGFVAVCYIPIFWIAGENLGILNPLVLGGTVVLLSRWNARTVLEAIETHGATTMVGTVENYLELLDQPDLGERDLSTLRDPMAVSFVRKMTPEVRAAWQAAVGDHSVLREGAYGMTETHTMDVTPFGLAAADADLRAEPVFCGIPVPGTDVAVVDFTTGMPLPLGEAGEILVRSPSVMTGYWNKPEATARQLVGGWLHTGDNGRIDDQGCLHYLGRDKDMIKVNGMSVFPAEVELLLCGHPGVRTVAVVAAEHPDTGQTPVAFVNPNPEADLDPDELRTWARDQMAGYKVPVVEVVEDFPMTATGKIRKVELADRAQQIVDARR</sequence>
<organism evidence="4 5">
    <name type="scientific">Prauserella sediminis</name>
    <dbReference type="NCBI Taxonomy" id="577680"/>
    <lineage>
        <taxon>Bacteria</taxon>
        <taxon>Bacillati</taxon>
        <taxon>Actinomycetota</taxon>
        <taxon>Actinomycetes</taxon>
        <taxon>Pseudonocardiales</taxon>
        <taxon>Pseudonocardiaceae</taxon>
        <taxon>Prauserella</taxon>
        <taxon>Prauserella salsuginis group</taxon>
    </lineage>
</organism>
<reference evidence="4 5" key="1">
    <citation type="submission" date="2020-08" db="EMBL/GenBank/DDBJ databases">
        <title>Sequencing the genomes of 1000 actinobacteria strains.</title>
        <authorList>
            <person name="Klenk H.-P."/>
        </authorList>
    </citation>
    <scope>NUCLEOTIDE SEQUENCE [LARGE SCALE GENOMIC DNA]</scope>
    <source>
        <strain evidence="4 5">DSM 45267</strain>
    </source>
</reference>
<dbReference type="InterPro" id="IPR025110">
    <property type="entry name" value="AMP-bd_C"/>
</dbReference>
<dbReference type="InterPro" id="IPR000873">
    <property type="entry name" value="AMP-dep_synth/lig_dom"/>
</dbReference>
<feature type="compositionally biased region" description="Low complexity" evidence="1">
    <location>
        <begin position="1"/>
        <end position="21"/>
    </location>
</feature>
<dbReference type="EC" id="6.2.1.3" evidence="4"/>
<dbReference type="Pfam" id="PF13193">
    <property type="entry name" value="AMP-binding_C"/>
    <property type="match status" value="1"/>
</dbReference>
<dbReference type="RefSeq" id="WP_183779037.1">
    <property type="nucleotide sequence ID" value="NZ_JACIBS010000001.1"/>
</dbReference>
<evidence type="ECO:0000259" key="3">
    <source>
        <dbReference type="Pfam" id="PF13193"/>
    </source>
</evidence>
<dbReference type="AlphaFoldDB" id="A0A839XLX7"/>
<evidence type="ECO:0000256" key="1">
    <source>
        <dbReference type="SAM" id="MobiDB-lite"/>
    </source>
</evidence>
<dbReference type="InterPro" id="IPR042099">
    <property type="entry name" value="ANL_N_sf"/>
</dbReference>
<keyword evidence="4" id="KW-0436">Ligase</keyword>
<feature type="domain" description="AMP-dependent synthetase/ligase" evidence="2">
    <location>
        <begin position="68"/>
        <end position="451"/>
    </location>
</feature>
<dbReference type="PANTHER" id="PTHR43767:SF10">
    <property type="entry name" value="SURFACTIN SYNTHASE SUBUNIT 1"/>
    <property type="match status" value="1"/>
</dbReference>
<evidence type="ECO:0000259" key="2">
    <source>
        <dbReference type="Pfam" id="PF00501"/>
    </source>
</evidence>
<dbReference type="EMBL" id="JACIBS010000001">
    <property type="protein sequence ID" value="MBB3661758.1"/>
    <property type="molecule type" value="Genomic_DNA"/>
</dbReference>
<dbReference type="PROSITE" id="PS00455">
    <property type="entry name" value="AMP_BINDING"/>
    <property type="match status" value="1"/>
</dbReference>
<feature type="region of interest" description="Disordered" evidence="1">
    <location>
        <begin position="1"/>
        <end position="25"/>
    </location>
</feature>
<dbReference type="Gene3D" id="3.40.50.12780">
    <property type="entry name" value="N-terminal domain of ligase-like"/>
    <property type="match status" value="1"/>
</dbReference>
<dbReference type="Pfam" id="PF00501">
    <property type="entry name" value="AMP-binding"/>
    <property type="match status" value="1"/>
</dbReference>
<dbReference type="EC" id="6.2.1.-" evidence="4"/>
<evidence type="ECO:0000313" key="4">
    <source>
        <dbReference type="EMBL" id="MBB3661758.1"/>
    </source>
</evidence>
<proteinExistence type="predicted"/>
<comment type="caution">
    <text evidence="4">The sequence shown here is derived from an EMBL/GenBank/DDBJ whole genome shotgun (WGS) entry which is preliminary data.</text>
</comment>
<dbReference type="Proteomes" id="UP000564573">
    <property type="component" value="Unassembled WGS sequence"/>
</dbReference>
<dbReference type="InterPro" id="IPR020845">
    <property type="entry name" value="AMP-binding_CS"/>
</dbReference>
<dbReference type="InterPro" id="IPR050237">
    <property type="entry name" value="ATP-dep_AMP-bd_enzyme"/>
</dbReference>
<evidence type="ECO:0000313" key="5">
    <source>
        <dbReference type="Proteomes" id="UP000564573"/>
    </source>
</evidence>
<dbReference type="PANTHER" id="PTHR43767">
    <property type="entry name" value="LONG-CHAIN-FATTY-ACID--COA LIGASE"/>
    <property type="match status" value="1"/>
</dbReference>
<accession>A0A839XLX7</accession>
<dbReference type="GO" id="GO:0004467">
    <property type="term" value="F:long-chain fatty acid-CoA ligase activity"/>
    <property type="evidence" value="ECO:0007669"/>
    <property type="project" value="UniProtKB-EC"/>
</dbReference>
<name>A0A839XLX7_9PSEU</name>
<keyword evidence="5" id="KW-1185">Reference proteome</keyword>